<organism evidence="8 9">
    <name type="scientific">Nakamurella antarctica</name>
    <dbReference type="NCBI Taxonomy" id="1902245"/>
    <lineage>
        <taxon>Bacteria</taxon>
        <taxon>Bacillati</taxon>
        <taxon>Actinomycetota</taxon>
        <taxon>Actinomycetes</taxon>
        <taxon>Nakamurellales</taxon>
        <taxon>Nakamurellaceae</taxon>
        <taxon>Nakamurella</taxon>
    </lineage>
</organism>
<evidence type="ECO:0000256" key="3">
    <source>
        <dbReference type="ARBA" id="ARBA00023002"/>
    </source>
</evidence>
<dbReference type="KEGG" id="nak:EH165_03255"/>
<dbReference type="PROSITE" id="PS00063">
    <property type="entry name" value="ALDOKETO_REDUCTASE_3"/>
    <property type="match status" value="1"/>
</dbReference>
<dbReference type="InterPro" id="IPR018170">
    <property type="entry name" value="Aldo/ket_reductase_CS"/>
</dbReference>
<gene>
    <name evidence="8" type="ORF">EH165_03255</name>
</gene>
<accession>A0A3G8ZZC4</accession>
<dbReference type="Proteomes" id="UP000268084">
    <property type="component" value="Chromosome"/>
</dbReference>
<dbReference type="EMBL" id="CP034170">
    <property type="protein sequence ID" value="AZI59366.1"/>
    <property type="molecule type" value="Genomic_DNA"/>
</dbReference>
<evidence type="ECO:0000256" key="4">
    <source>
        <dbReference type="PIRSR" id="PIRSR000097-1"/>
    </source>
</evidence>
<dbReference type="Gene3D" id="3.20.20.100">
    <property type="entry name" value="NADP-dependent oxidoreductase domain"/>
    <property type="match status" value="1"/>
</dbReference>
<protein>
    <submittedName>
        <fullName evidence="8">Aldo/keto reductase</fullName>
    </submittedName>
</protein>
<dbReference type="InterPro" id="IPR020471">
    <property type="entry name" value="AKR"/>
</dbReference>
<evidence type="ECO:0000259" key="7">
    <source>
        <dbReference type="Pfam" id="PF00248"/>
    </source>
</evidence>
<evidence type="ECO:0000313" key="9">
    <source>
        <dbReference type="Proteomes" id="UP000268084"/>
    </source>
</evidence>
<keyword evidence="2" id="KW-0521">NADP</keyword>
<dbReference type="SUPFAM" id="SSF51430">
    <property type="entry name" value="NAD(P)-linked oxidoreductase"/>
    <property type="match status" value="1"/>
</dbReference>
<evidence type="ECO:0000313" key="8">
    <source>
        <dbReference type="EMBL" id="AZI59366.1"/>
    </source>
</evidence>
<evidence type="ECO:0000256" key="6">
    <source>
        <dbReference type="PIRSR" id="PIRSR000097-3"/>
    </source>
</evidence>
<dbReference type="PROSITE" id="PS00062">
    <property type="entry name" value="ALDOKETO_REDUCTASE_2"/>
    <property type="match status" value="1"/>
</dbReference>
<evidence type="ECO:0000256" key="2">
    <source>
        <dbReference type="ARBA" id="ARBA00022857"/>
    </source>
</evidence>
<dbReference type="FunFam" id="3.20.20.100:FF:000002">
    <property type="entry name" value="2,5-diketo-D-gluconic acid reductase A"/>
    <property type="match status" value="1"/>
</dbReference>
<dbReference type="GO" id="GO:0016616">
    <property type="term" value="F:oxidoreductase activity, acting on the CH-OH group of donors, NAD or NADP as acceptor"/>
    <property type="evidence" value="ECO:0007669"/>
    <property type="project" value="UniProtKB-ARBA"/>
</dbReference>
<feature type="binding site" evidence="5">
    <location>
        <position position="110"/>
    </location>
    <ligand>
        <name>substrate</name>
    </ligand>
</feature>
<keyword evidence="9" id="KW-1185">Reference proteome</keyword>
<comment type="similarity">
    <text evidence="1">Belongs to the aldo/keto reductase family.</text>
</comment>
<name>A0A3G8ZZC4_9ACTN</name>
<dbReference type="InterPro" id="IPR023210">
    <property type="entry name" value="NADP_OxRdtase_dom"/>
</dbReference>
<reference evidence="8 9" key="2">
    <citation type="submission" date="2018-12" db="EMBL/GenBank/DDBJ databases">
        <title>Nakamurella antarcticus sp. nov., isolated from Antarctica South Shetland Islands soil.</title>
        <authorList>
            <person name="Peng F."/>
        </authorList>
    </citation>
    <scope>NUCLEOTIDE SEQUENCE [LARGE SCALE GENOMIC DNA]</scope>
    <source>
        <strain evidence="8 9">S14-144</strain>
    </source>
</reference>
<dbReference type="PANTHER" id="PTHR43827:SF3">
    <property type="entry name" value="NADP-DEPENDENT OXIDOREDUCTASE DOMAIN-CONTAINING PROTEIN"/>
    <property type="match status" value="1"/>
</dbReference>
<feature type="site" description="Lowers pKa of active site Tyr" evidence="6">
    <location>
        <position position="77"/>
    </location>
</feature>
<reference evidence="8 9" key="1">
    <citation type="submission" date="2018-11" db="EMBL/GenBank/DDBJ databases">
        <authorList>
            <person name="Da X."/>
        </authorList>
    </citation>
    <scope>NUCLEOTIDE SEQUENCE [LARGE SCALE GENOMIC DNA]</scope>
    <source>
        <strain evidence="8 9">S14-144</strain>
    </source>
</reference>
<dbReference type="OrthoDB" id="9804790at2"/>
<dbReference type="PANTHER" id="PTHR43827">
    <property type="entry name" value="2,5-DIKETO-D-GLUCONIC ACID REDUCTASE"/>
    <property type="match status" value="1"/>
</dbReference>
<proteinExistence type="inferred from homology"/>
<feature type="active site" description="Proton donor" evidence="4">
    <location>
        <position position="52"/>
    </location>
</feature>
<dbReference type="PIRSF" id="PIRSF000097">
    <property type="entry name" value="AKR"/>
    <property type="match status" value="1"/>
</dbReference>
<dbReference type="PROSITE" id="PS00798">
    <property type="entry name" value="ALDOKETO_REDUCTASE_1"/>
    <property type="match status" value="1"/>
</dbReference>
<evidence type="ECO:0000256" key="5">
    <source>
        <dbReference type="PIRSR" id="PIRSR000097-2"/>
    </source>
</evidence>
<keyword evidence="3" id="KW-0560">Oxidoreductase</keyword>
<dbReference type="InterPro" id="IPR036812">
    <property type="entry name" value="NAD(P)_OxRdtase_dom_sf"/>
</dbReference>
<sequence>MPGEVPNVELRDGNHIPQLGFGVWQIPDDEAQGVVETALEVGYRHIDTAAVYGNEAGVGRALRHSGIDRSDVFVTTKLRNINQGYDEAMRAFDVSATKLGIDVVDLYLIHWPRPAHDLYVDSWKALVRLQEEGRIRSIGVSNFHQSHLEKVIAETGITPAIDQIELHPYLQQQAMREFNAAHGIVTEAWSPLGQCKGLLDDPILTDIARRNGVTAAQTVLSWQLWLGNVVIPKSVTPSRIEENFAAVAVNLQTADLAAIGKLDRGLRYGFDPEIAEHD</sequence>
<dbReference type="AlphaFoldDB" id="A0A3G8ZZC4"/>
<dbReference type="Pfam" id="PF00248">
    <property type="entry name" value="Aldo_ket_red"/>
    <property type="match status" value="1"/>
</dbReference>
<dbReference type="PRINTS" id="PR00069">
    <property type="entry name" value="ALDKETRDTASE"/>
</dbReference>
<feature type="domain" description="NADP-dependent oxidoreductase" evidence="7">
    <location>
        <begin position="19"/>
        <end position="263"/>
    </location>
</feature>
<evidence type="ECO:0000256" key="1">
    <source>
        <dbReference type="ARBA" id="ARBA00007905"/>
    </source>
</evidence>